<dbReference type="EMBL" id="CAUYUJ010002035">
    <property type="protein sequence ID" value="CAK0798856.1"/>
    <property type="molecule type" value="Genomic_DNA"/>
</dbReference>
<feature type="compositionally biased region" description="Pro residues" evidence="1">
    <location>
        <begin position="250"/>
        <end position="263"/>
    </location>
</feature>
<keyword evidence="3" id="KW-1185">Reference proteome</keyword>
<evidence type="ECO:0000313" key="3">
    <source>
        <dbReference type="Proteomes" id="UP001189429"/>
    </source>
</evidence>
<sequence length="263" mass="28842">MAEVVCKCGERAPPDVARRARERAAAAERDRFPRDKRGQGGRDPLQQKLDALKKKFDALVVRGDGSSSPTPATAIAGDSKETTESDKLEEHIKQLETSLASRKILPGDSGKETCESLEKQLSEAKRSLAATKPELTKHTNVGHRPALATTRRSKLEQNVSEQLEILRANEEHFDTLRAQIKAVDEAIALLNRELVTTLPMALKVALEVDPNVLAQHPQAESLRAFMESETFKCFTEVLGESVEAREVPKPEPAPSPFAPPPGE</sequence>
<feature type="non-terminal residue" evidence="2">
    <location>
        <position position="263"/>
    </location>
</feature>
<protein>
    <recommendedName>
        <fullName evidence="4">Leucine zipper transcription factor-like protein 1</fullName>
    </recommendedName>
</protein>
<evidence type="ECO:0008006" key="4">
    <source>
        <dbReference type="Google" id="ProtNLM"/>
    </source>
</evidence>
<feature type="region of interest" description="Disordered" evidence="1">
    <location>
        <begin position="242"/>
        <end position="263"/>
    </location>
</feature>
<gene>
    <name evidence="2" type="ORF">PCOR1329_LOCUS7502</name>
</gene>
<name>A0ABN9Q3P7_9DINO</name>
<organism evidence="2 3">
    <name type="scientific">Prorocentrum cordatum</name>
    <dbReference type="NCBI Taxonomy" id="2364126"/>
    <lineage>
        <taxon>Eukaryota</taxon>
        <taxon>Sar</taxon>
        <taxon>Alveolata</taxon>
        <taxon>Dinophyceae</taxon>
        <taxon>Prorocentrales</taxon>
        <taxon>Prorocentraceae</taxon>
        <taxon>Prorocentrum</taxon>
    </lineage>
</organism>
<accession>A0ABN9Q3P7</accession>
<evidence type="ECO:0000256" key="1">
    <source>
        <dbReference type="SAM" id="MobiDB-lite"/>
    </source>
</evidence>
<comment type="caution">
    <text evidence="2">The sequence shown here is derived from an EMBL/GenBank/DDBJ whole genome shotgun (WGS) entry which is preliminary data.</text>
</comment>
<reference evidence="2" key="1">
    <citation type="submission" date="2023-10" db="EMBL/GenBank/DDBJ databases">
        <authorList>
            <person name="Chen Y."/>
            <person name="Shah S."/>
            <person name="Dougan E. K."/>
            <person name="Thang M."/>
            <person name="Chan C."/>
        </authorList>
    </citation>
    <scope>NUCLEOTIDE SEQUENCE [LARGE SCALE GENOMIC DNA]</scope>
</reference>
<evidence type="ECO:0000313" key="2">
    <source>
        <dbReference type="EMBL" id="CAK0798856.1"/>
    </source>
</evidence>
<feature type="region of interest" description="Disordered" evidence="1">
    <location>
        <begin position="61"/>
        <end position="86"/>
    </location>
</feature>
<dbReference type="Proteomes" id="UP001189429">
    <property type="component" value="Unassembled WGS sequence"/>
</dbReference>
<feature type="region of interest" description="Disordered" evidence="1">
    <location>
        <begin position="1"/>
        <end position="48"/>
    </location>
</feature>
<proteinExistence type="predicted"/>
<feature type="compositionally biased region" description="Basic and acidic residues" evidence="1">
    <location>
        <begin position="8"/>
        <end position="40"/>
    </location>
</feature>